<keyword evidence="2" id="KW-1185">Reference proteome</keyword>
<reference evidence="1 2" key="1">
    <citation type="submission" date="2020-10" db="EMBL/GenBank/DDBJ databases">
        <title>Sequencing the genomes of 1000 actinobacteria strains.</title>
        <authorList>
            <person name="Klenk H.-P."/>
        </authorList>
    </citation>
    <scope>NUCLEOTIDE SEQUENCE [LARGE SCALE GENOMIC DNA]</scope>
    <source>
        <strain evidence="1 2">DSM 43748</strain>
    </source>
</reference>
<dbReference type="Gene3D" id="3.40.50.1820">
    <property type="entry name" value="alpha/beta hydrolase"/>
    <property type="match status" value="1"/>
</dbReference>
<sequence length="72" mass="7450">MNKVTSADGTTIAYDRRGQGPALVLVDGAMCWRAQGPSGPLALPGQTHLVKPEALAPVLTAFFSGHDGTPHP</sequence>
<dbReference type="EMBL" id="JADBEF010000001">
    <property type="protein sequence ID" value="MBE1559666.1"/>
    <property type="molecule type" value="Genomic_DNA"/>
</dbReference>
<evidence type="ECO:0000313" key="1">
    <source>
        <dbReference type="EMBL" id="MBE1559666.1"/>
    </source>
</evidence>
<proteinExistence type="predicted"/>
<comment type="caution">
    <text evidence="1">The sequence shown here is derived from an EMBL/GenBank/DDBJ whole genome shotgun (WGS) entry which is preliminary data.</text>
</comment>
<gene>
    <name evidence="1" type="ORF">H4W81_002445</name>
</gene>
<dbReference type="InterPro" id="IPR029058">
    <property type="entry name" value="AB_hydrolase_fold"/>
</dbReference>
<dbReference type="RefSeq" id="WP_192774899.1">
    <property type="nucleotide sequence ID" value="NZ_BAAASY010000005.1"/>
</dbReference>
<accession>A0ABR9KCC9</accession>
<evidence type="ECO:0008006" key="3">
    <source>
        <dbReference type="Google" id="ProtNLM"/>
    </source>
</evidence>
<name>A0ABR9KCC9_9ACTN</name>
<evidence type="ECO:0000313" key="2">
    <source>
        <dbReference type="Proteomes" id="UP000661607"/>
    </source>
</evidence>
<protein>
    <recommendedName>
        <fullName evidence="3">Alpha/beta hydrolase</fullName>
    </recommendedName>
</protein>
<dbReference type="Proteomes" id="UP000661607">
    <property type="component" value="Unassembled WGS sequence"/>
</dbReference>
<organism evidence="1 2">
    <name type="scientific">Nonomuraea africana</name>
    <dbReference type="NCBI Taxonomy" id="46171"/>
    <lineage>
        <taxon>Bacteria</taxon>
        <taxon>Bacillati</taxon>
        <taxon>Actinomycetota</taxon>
        <taxon>Actinomycetes</taxon>
        <taxon>Streptosporangiales</taxon>
        <taxon>Streptosporangiaceae</taxon>
        <taxon>Nonomuraea</taxon>
    </lineage>
</organism>